<feature type="non-terminal residue" evidence="2">
    <location>
        <position position="1"/>
    </location>
</feature>
<dbReference type="OrthoDB" id="630764at2759"/>
<proteinExistence type="predicted"/>
<dbReference type="SUPFAM" id="SSF81383">
    <property type="entry name" value="F-box domain"/>
    <property type="match status" value="1"/>
</dbReference>
<accession>A0A5J9TCW7</accession>
<dbReference type="AlphaFoldDB" id="A0A5J9TCW7"/>
<evidence type="ECO:0000259" key="1">
    <source>
        <dbReference type="PROSITE" id="PS50181"/>
    </source>
</evidence>
<feature type="domain" description="F-box" evidence="1">
    <location>
        <begin position="1"/>
        <end position="50"/>
    </location>
</feature>
<reference evidence="2 3" key="1">
    <citation type="journal article" date="2019" name="Sci. Rep.">
        <title>A high-quality genome of Eragrostis curvula grass provides insights into Poaceae evolution and supports new strategies to enhance forage quality.</title>
        <authorList>
            <person name="Carballo J."/>
            <person name="Santos B.A.C.M."/>
            <person name="Zappacosta D."/>
            <person name="Garbus I."/>
            <person name="Selva J.P."/>
            <person name="Gallo C.A."/>
            <person name="Diaz A."/>
            <person name="Albertini E."/>
            <person name="Caccamo M."/>
            <person name="Echenique V."/>
        </authorList>
    </citation>
    <scope>NUCLEOTIDE SEQUENCE [LARGE SCALE GENOMIC DNA]</scope>
    <source>
        <strain evidence="3">cv. Victoria</strain>
        <tissue evidence="2">Leaf</tissue>
    </source>
</reference>
<dbReference type="InterPro" id="IPR036047">
    <property type="entry name" value="F-box-like_dom_sf"/>
</dbReference>
<sequence>MGFHKVPVEILELILLRLDSPICLVRASSTCKQWRQIIAGAAFLQRFRSLHEPQVVGSYHNTRILPARPRFEPSPPPTSASCPLSPTIKSRYLSLDFLPVNDSTLCSWKIRNSRGHLLLLDYGTYRGLRDTGLFICEPLTRLYQKIPPLTASPPEYHQFDAFLLDSAEPGDISMSNFMIFCLYLPDGIAGIFTSGGSWRKVSIDHVPSMEYFGFAAGSLYYYSYRRTVYTLDQGATEFSSSLLPDADAEDFDQPLFVSKLAATAGHDGKARIFFLDAGDNLKILARKIDSRGGSDWMPEKNIQLSAAMLGVPSYQQCYFIWSPPFCIRQTVDTVRIFVSTGQKDGWSVFRLDIETQQLERTTYPAGYAIKLPWPPSLQACLH</sequence>
<name>A0A5J9TCW7_9POAL</name>
<gene>
    <name evidence="2" type="ORF">EJB05_42625</name>
</gene>
<keyword evidence="3" id="KW-1185">Reference proteome</keyword>
<dbReference type="SMART" id="SM00256">
    <property type="entry name" value="FBOX"/>
    <property type="match status" value="1"/>
</dbReference>
<comment type="caution">
    <text evidence="2">The sequence shown here is derived from an EMBL/GenBank/DDBJ whole genome shotgun (WGS) entry which is preliminary data.</text>
</comment>
<evidence type="ECO:0000313" key="3">
    <source>
        <dbReference type="Proteomes" id="UP000324897"/>
    </source>
</evidence>
<dbReference type="InterPro" id="IPR001810">
    <property type="entry name" value="F-box_dom"/>
</dbReference>
<dbReference type="Gene3D" id="1.20.1280.50">
    <property type="match status" value="1"/>
</dbReference>
<dbReference type="Gramene" id="TVU09179">
    <property type="protein sequence ID" value="TVU09179"/>
    <property type="gene ID" value="EJB05_42625"/>
</dbReference>
<dbReference type="Proteomes" id="UP000324897">
    <property type="component" value="Chromosome 3"/>
</dbReference>
<dbReference type="EMBL" id="RWGY01000039">
    <property type="protein sequence ID" value="TVU09179.1"/>
    <property type="molecule type" value="Genomic_DNA"/>
</dbReference>
<organism evidence="2 3">
    <name type="scientific">Eragrostis curvula</name>
    <name type="common">weeping love grass</name>
    <dbReference type="NCBI Taxonomy" id="38414"/>
    <lineage>
        <taxon>Eukaryota</taxon>
        <taxon>Viridiplantae</taxon>
        <taxon>Streptophyta</taxon>
        <taxon>Embryophyta</taxon>
        <taxon>Tracheophyta</taxon>
        <taxon>Spermatophyta</taxon>
        <taxon>Magnoliopsida</taxon>
        <taxon>Liliopsida</taxon>
        <taxon>Poales</taxon>
        <taxon>Poaceae</taxon>
        <taxon>PACMAD clade</taxon>
        <taxon>Chloridoideae</taxon>
        <taxon>Eragrostideae</taxon>
        <taxon>Eragrostidinae</taxon>
        <taxon>Eragrostis</taxon>
    </lineage>
</organism>
<evidence type="ECO:0000313" key="2">
    <source>
        <dbReference type="EMBL" id="TVU09179.1"/>
    </source>
</evidence>
<dbReference type="PROSITE" id="PS50181">
    <property type="entry name" value="FBOX"/>
    <property type="match status" value="1"/>
</dbReference>
<dbReference type="Pfam" id="PF12937">
    <property type="entry name" value="F-box-like"/>
    <property type="match status" value="1"/>
</dbReference>
<dbReference type="PANTHER" id="PTHR33207">
    <property type="entry name" value="F-BOX DOMAIN CONTAINING PROTEIN-RELATED"/>
    <property type="match status" value="1"/>
</dbReference>
<protein>
    <recommendedName>
        <fullName evidence="1">F-box domain-containing protein</fullName>
    </recommendedName>
</protein>